<keyword evidence="2" id="KW-0732">Signal</keyword>
<dbReference type="Gene3D" id="3.40.50.1820">
    <property type="entry name" value="alpha/beta hydrolase"/>
    <property type="match status" value="1"/>
</dbReference>
<evidence type="ECO:0000256" key="2">
    <source>
        <dbReference type="SAM" id="SignalP"/>
    </source>
</evidence>
<evidence type="ECO:0000313" key="4">
    <source>
        <dbReference type="EMBL" id="ANB18097.1"/>
    </source>
</evidence>
<organism evidence="4 5">
    <name type="scientific">Dokdonella koreensis DS-123</name>
    <dbReference type="NCBI Taxonomy" id="1300342"/>
    <lineage>
        <taxon>Bacteria</taxon>
        <taxon>Pseudomonadati</taxon>
        <taxon>Pseudomonadota</taxon>
        <taxon>Gammaproteobacteria</taxon>
        <taxon>Lysobacterales</taxon>
        <taxon>Rhodanobacteraceae</taxon>
        <taxon>Dokdonella</taxon>
    </lineage>
</organism>
<dbReference type="SUPFAM" id="SSF53474">
    <property type="entry name" value="alpha/beta-Hydrolases"/>
    <property type="match status" value="1"/>
</dbReference>
<dbReference type="PROSITE" id="PS51257">
    <property type="entry name" value="PROKAR_LIPOPROTEIN"/>
    <property type="match status" value="1"/>
</dbReference>
<feature type="domain" description="Bacterial virulence factor lipase N-terminal" evidence="3">
    <location>
        <begin position="76"/>
        <end position="281"/>
    </location>
</feature>
<proteinExistence type="predicted"/>
<dbReference type="Pfam" id="PF12262">
    <property type="entry name" value="Lipase_bact_N"/>
    <property type="match status" value="1"/>
</dbReference>
<keyword evidence="5" id="KW-1185">Reference proteome</keyword>
<dbReference type="AlphaFoldDB" id="A0A160DUF0"/>
<dbReference type="EMBL" id="CP015249">
    <property type="protein sequence ID" value="ANB18097.1"/>
    <property type="molecule type" value="Genomic_DNA"/>
</dbReference>
<sequence length="718" mass="72852">MQARSIFAVALATAVLSACSGGSNSSRGNPVNPPTNNNGSPITGIITARFDPSNSVVPSPTNLLLSGTTDLTLNIPVPNPNDYSNPRVAINALDGWSTATPWTTTFSAAPAPASVVAGQSVRVFQVTLTGPGGAVTGVTRELQSGTDFVVALPTSDAAGRTLAIVPTRPLAQLTSYMAVLTDGITDTRGNDATPDQTYFLSQRTSPLCVDGVSTEPLLPNATACALEPVRRLTNAQEAAAAGAGVPRDRIVLSWVATTQSVTPVMQAVRARAAAAPAPVTRTAPTGLTLAGINPALPPVADVHIGVIDLAYYLSAPSADNPTAPLNRFWRAAPGAYVPPFNAAGLDPTSTNLTFANPLPVATSTQTVPLVLTVPNAASGRTRPAAGWPIVIYQHGITRNRTDAFAVAATLAAQGFAVIAIDAPLHGITDTTSPLYVGNTPFAALGARERTFNVDYVNNTSGAAGPDGAIDSSGTHFINLTSLLTSRDNIRQAAADLIALAKAVPSLRISSGAGTDFDGARISFVGQSLGGIIGTVFMAVEPGVQTALLNVPGGGIARLLEASPTFGPRIRAGLAASAGLQPGTPDYDAFFGAAQTVIDSADPVNFAFATAGKRLLLQEVVGGGDVLPDQVIPNSVAGAPLSGTEPLIRALGLASITATTQNAAGIRGAVRFTQGDHGSLLSPAASAAATAEMQGEMASLLVSGGTAVQVANPSVIRTQ</sequence>
<evidence type="ECO:0000313" key="5">
    <source>
        <dbReference type="Proteomes" id="UP000076830"/>
    </source>
</evidence>
<dbReference type="KEGG" id="dko:I596_2078"/>
<evidence type="ECO:0000256" key="1">
    <source>
        <dbReference type="SAM" id="MobiDB-lite"/>
    </source>
</evidence>
<dbReference type="STRING" id="1300342.I596_2078"/>
<dbReference type="InterPro" id="IPR029058">
    <property type="entry name" value="AB_hydrolase_fold"/>
</dbReference>
<protein>
    <submittedName>
        <fullName evidence="4">Extracellular lipase, Pla-1/cef family</fullName>
    </submittedName>
</protein>
<dbReference type="PATRIC" id="fig|1300342.3.peg.2030"/>
<feature type="region of interest" description="Disordered" evidence="1">
    <location>
        <begin position="21"/>
        <end position="44"/>
    </location>
</feature>
<dbReference type="InterPro" id="IPR025920">
    <property type="entry name" value="Lipase_bact_N"/>
</dbReference>
<feature type="chain" id="PRO_5007813669" evidence="2">
    <location>
        <begin position="21"/>
        <end position="718"/>
    </location>
</feature>
<feature type="signal peptide" evidence="2">
    <location>
        <begin position="1"/>
        <end position="20"/>
    </location>
</feature>
<dbReference type="Proteomes" id="UP000076830">
    <property type="component" value="Chromosome"/>
</dbReference>
<name>A0A160DUF0_9GAMM</name>
<reference evidence="4 5" key="1">
    <citation type="submission" date="2016-04" db="EMBL/GenBank/DDBJ databases">
        <title>Complete genome sequence of Dokdonella koreensis DS-123T.</title>
        <authorList>
            <person name="Kim J.F."/>
            <person name="Lee H."/>
            <person name="Kwak M.-J."/>
        </authorList>
    </citation>
    <scope>NUCLEOTIDE SEQUENCE [LARGE SCALE GENOMIC DNA]</scope>
    <source>
        <strain evidence="4 5">DS-123</strain>
    </source>
</reference>
<accession>A0A160DUF0</accession>
<evidence type="ECO:0000259" key="3">
    <source>
        <dbReference type="Pfam" id="PF12262"/>
    </source>
</evidence>
<gene>
    <name evidence="4" type="ORF">I596_2078</name>
</gene>
<dbReference type="RefSeq" id="WP_067647033.1">
    <property type="nucleotide sequence ID" value="NZ_CP015249.1"/>
</dbReference>
<dbReference type="OrthoDB" id="5477453at2"/>